<dbReference type="RefSeq" id="WP_284309242.1">
    <property type="nucleotide sequence ID" value="NZ_BSPB01000062.1"/>
</dbReference>
<dbReference type="EMBL" id="BSPB01000062">
    <property type="protein sequence ID" value="GLS16524.1"/>
    <property type="molecule type" value="Genomic_DNA"/>
</dbReference>
<dbReference type="Proteomes" id="UP001156903">
    <property type="component" value="Unassembled WGS sequence"/>
</dbReference>
<dbReference type="PIRSF" id="PIRSF017082">
    <property type="entry name" value="YflP"/>
    <property type="match status" value="1"/>
</dbReference>
<evidence type="ECO:0000313" key="3">
    <source>
        <dbReference type="EMBL" id="GLS16524.1"/>
    </source>
</evidence>
<evidence type="ECO:0000256" key="2">
    <source>
        <dbReference type="SAM" id="SignalP"/>
    </source>
</evidence>
<dbReference type="PANTHER" id="PTHR42928">
    <property type="entry name" value="TRICARBOXYLATE-BINDING PROTEIN"/>
    <property type="match status" value="1"/>
</dbReference>
<comment type="caution">
    <text evidence="3">The sequence shown here is derived from an EMBL/GenBank/DDBJ whole genome shotgun (WGS) entry which is preliminary data.</text>
</comment>
<sequence>MHSRRKLLISALTLTALGLAGPAALAQSAYPNKPIRLIVPFPPGGPTDIMGRVAAKVLIDRLKQPVVVDNRPGAGGNLGTDAIAKAPADGYTIGMGVISSLAIAPALNPKLPFNVKTDLTPISMVGIARGAIVAHPSAPFNDLKGLIAYAKAHPGKLSYGSSGVGTSNHLAGEYLSALAGIDMVHIPYKGSSQLAQDLLGGQLPLSFESSLTSAAPNVHSGKLKAIAVTSATRSALLPGVPTVAEQGFPGFDVPTWLGLIGPAQLPRDVVTMLNKALGEGLASPEAIDQFAQFGAEPRPGTPEQFTEYIAAETARWGKVIRDAKITID</sequence>
<dbReference type="SUPFAM" id="SSF53850">
    <property type="entry name" value="Periplasmic binding protein-like II"/>
    <property type="match status" value="1"/>
</dbReference>
<proteinExistence type="inferred from homology"/>
<dbReference type="PANTHER" id="PTHR42928:SF5">
    <property type="entry name" value="BLR1237 PROTEIN"/>
    <property type="match status" value="1"/>
</dbReference>
<evidence type="ECO:0000313" key="4">
    <source>
        <dbReference type="Proteomes" id="UP001156903"/>
    </source>
</evidence>
<dbReference type="CDD" id="cd13578">
    <property type="entry name" value="PBP2_Bug27"/>
    <property type="match status" value="1"/>
</dbReference>
<comment type="similarity">
    <text evidence="1">Belongs to the UPF0065 (bug) family.</text>
</comment>
<dbReference type="Gene3D" id="3.40.190.10">
    <property type="entry name" value="Periplasmic binding protein-like II"/>
    <property type="match status" value="1"/>
</dbReference>
<evidence type="ECO:0000256" key="1">
    <source>
        <dbReference type="ARBA" id="ARBA00006987"/>
    </source>
</evidence>
<protein>
    <submittedName>
        <fullName evidence="3">MFS transporter</fullName>
    </submittedName>
</protein>
<dbReference type="InterPro" id="IPR006311">
    <property type="entry name" value="TAT_signal"/>
</dbReference>
<accession>A0ABQ6C8N7</accession>
<reference evidence="4" key="1">
    <citation type="journal article" date="2019" name="Int. J. Syst. Evol. Microbiol.">
        <title>The Global Catalogue of Microorganisms (GCM) 10K type strain sequencing project: providing services to taxonomists for standard genome sequencing and annotation.</title>
        <authorList>
            <consortium name="The Broad Institute Genomics Platform"/>
            <consortium name="The Broad Institute Genome Sequencing Center for Infectious Disease"/>
            <person name="Wu L."/>
            <person name="Ma J."/>
        </authorList>
    </citation>
    <scope>NUCLEOTIDE SEQUENCE [LARGE SCALE GENOMIC DNA]</scope>
    <source>
        <strain evidence="4">NBRC 109341</strain>
    </source>
</reference>
<dbReference type="Pfam" id="PF03401">
    <property type="entry name" value="TctC"/>
    <property type="match status" value="1"/>
</dbReference>
<feature type="chain" id="PRO_5046181674" evidence="2">
    <location>
        <begin position="27"/>
        <end position="328"/>
    </location>
</feature>
<organism evidence="3 4">
    <name type="scientific">Hydrogenophaga electricum</name>
    <dbReference type="NCBI Taxonomy" id="1230953"/>
    <lineage>
        <taxon>Bacteria</taxon>
        <taxon>Pseudomonadati</taxon>
        <taxon>Pseudomonadota</taxon>
        <taxon>Betaproteobacteria</taxon>
        <taxon>Burkholderiales</taxon>
        <taxon>Comamonadaceae</taxon>
        <taxon>Hydrogenophaga</taxon>
    </lineage>
</organism>
<gene>
    <name evidence="3" type="ORF">GCM10007935_39650</name>
</gene>
<dbReference type="InterPro" id="IPR005064">
    <property type="entry name" value="BUG"/>
</dbReference>
<keyword evidence="4" id="KW-1185">Reference proteome</keyword>
<dbReference type="Gene3D" id="3.40.190.150">
    <property type="entry name" value="Bordetella uptake gene, domain 1"/>
    <property type="match status" value="1"/>
</dbReference>
<dbReference type="InterPro" id="IPR042100">
    <property type="entry name" value="Bug_dom1"/>
</dbReference>
<name>A0ABQ6C8N7_9BURK</name>
<feature type="signal peptide" evidence="2">
    <location>
        <begin position="1"/>
        <end position="26"/>
    </location>
</feature>
<dbReference type="PROSITE" id="PS51318">
    <property type="entry name" value="TAT"/>
    <property type="match status" value="1"/>
</dbReference>
<keyword evidence="2" id="KW-0732">Signal</keyword>